<accession>A0ABR0SBB3</accession>
<sequence>MASPCQMSHHYFSTQTRYEESKSAYGRTGRAIATIFDGHGTKSRQHPIFDKMTDSHPLLVYVRHSSEVWVKLRGLLESICNRSILAHPVTTEEDNVWEQLSLAKESVVNIIPSNFIGNIISTSPKRWIRWRITDYFAPEALDVLNPCLSWIMPEIDEDATNEAIVKLGTITNIKERNCPFCKFATQILVPEFDANGSMSSVLIFTCTLHEQFGSSADGSQAASIGQVKSVSRQTLTKNIWIMVSRDSTNMFIPLGPISCSIAQAEHSHKFSHLNEAQDVLEQIPYRRNVGRFKQVLDGYGASEARDTKNLTPAPAEINIKSPEDLKTKSIREKSALAKVSGRISRRGKTIVAKVASALHYNSEASSTRKNPLKTLLIDAQDAMQVTKHLGKRFLWVDTLCIVQDDESHRIKQLRHMDAIYKSAYITIVAWTVTSAISSSAGTQSLGFANCKTFSALEAMIEDGNNGGNDDEIPRLQTDVKSQAQKLRSYMRLVEQYTSLSLTYRSDRLNTLYGLFAQMKPHTDPMNYGLPLSLTWNPKPDSTPATHNVPFPSRSRAGWEGEISFSRCFANEIKARLGRIEASAKMKSRRHLFSSSEATHPSSGGASLPEIDNKNCKILHFTTETVNGSDILLVPGETEEYHSIVARSAVGDKAPEVGSQGRVSSGYISIEKYKNEGSQYEFIRIANGDDDGQDFSVNTMLIAWKKDVAERVCTCNFSKAAWEKADRSLKEIHLQ</sequence>
<dbReference type="PANTHER" id="PTHR33112:SF12">
    <property type="entry name" value="HETEROKARYON INCOMPATIBILITY DOMAIN-CONTAINING PROTEIN"/>
    <property type="match status" value="1"/>
</dbReference>
<evidence type="ECO:0000313" key="2">
    <source>
        <dbReference type="EMBL" id="KAK5989100.1"/>
    </source>
</evidence>
<organism evidence="2 3">
    <name type="scientific">Cladobotryum mycophilum</name>
    <dbReference type="NCBI Taxonomy" id="491253"/>
    <lineage>
        <taxon>Eukaryota</taxon>
        <taxon>Fungi</taxon>
        <taxon>Dikarya</taxon>
        <taxon>Ascomycota</taxon>
        <taxon>Pezizomycotina</taxon>
        <taxon>Sordariomycetes</taxon>
        <taxon>Hypocreomycetidae</taxon>
        <taxon>Hypocreales</taxon>
        <taxon>Hypocreaceae</taxon>
        <taxon>Cladobotryum</taxon>
    </lineage>
</organism>
<dbReference type="EMBL" id="JAVFKD010000015">
    <property type="protein sequence ID" value="KAK5989100.1"/>
    <property type="molecule type" value="Genomic_DNA"/>
</dbReference>
<keyword evidence="3" id="KW-1185">Reference proteome</keyword>
<evidence type="ECO:0000259" key="1">
    <source>
        <dbReference type="Pfam" id="PF06985"/>
    </source>
</evidence>
<feature type="domain" description="Heterokaryon incompatibility" evidence="1">
    <location>
        <begin position="379"/>
        <end position="445"/>
    </location>
</feature>
<dbReference type="Pfam" id="PF06985">
    <property type="entry name" value="HET"/>
    <property type="match status" value="1"/>
</dbReference>
<dbReference type="InterPro" id="IPR010730">
    <property type="entry name" value="HET"/>
</dbReference>
<comment type="caution">
    <text evidence="2">The sequence shown here is derived from an EMBL/GenBank/DDBJ whole genome shotgun (WGS) entry which is preliminary data.</text>
</comment>
<protein>
    <recommendedName>
        <fullName evidence="1">Heterokaryon incompatibility domain-containing protein</fullName>
    </recommendedName>
</protein>
<name>A0ABR0SBB3_9HYPO</name>
<dbReference type="Proteomes" id="UP001338125">
    <property type="component" value="Unassembled WGS sequence"/>
</dbReference>
<dbReference type="PANTHER" id="PTHR33112">
    <property type="entry name" value="DOMAIN PROTEIN, PUTATIVE-RELATED"/>
    <property type="match status" value="1"/>
</dbReference>
<gene>
    <name evidence="2" type="ORF">PT974_10598</name>
</gene>
<evidence type="ECO:0000313" key="3">
    <source>
        <dbReference type="Proteomes" id="UP001338125"/>
    </source>
</evidence>
<proteinExistence type="predicted"/>
<reference evidence="2 3" key="1">
    <citation type="submission" date="2024-01" db="EMBL/GenBank/DDBJ databases">
        <title>Complete genome of Cladobotryum mycophilum ATHUM6906.</title>
        <authorList>
            <person name="Christinaki A.C."/>
            <person name="Myridakis A.I."/>
            <person name="Kouvelis V.N."/>
        </authorList>
    </citation>
    <scope>NUCLEOTIDE SEQUENCE [LARGE SCALE GENOMIC DNA]</scope>
    <source>
        <strain evidence="2 3">ATHUM6906</strain>
    </source>
</reference>